<dbReference type="Pfam" id="PF22594">
    <property type="entry name" value="GTP-eEF1A_C"/>
    <property type="match status" value="1"/>
</dbReference>
<keyword evidence="3" id="KW-0547">Nucleotide-binding</keyword>
<dbReference type="EMBL" id="BMAR01000001">
    <property type="protein sequence ID" value="GFR40262.1"/>
    <property type="molecule type" value="Genomic_DNA"/>
</dbReference>
<dbReference type="Gene3D" id="3.40.50.300">
    <property type="entry name" value="P-loop containing nucleotide triphosphate hydrolases"/>
    <property type="match status" value="1"/>
</dbReference>
<dbReference type="InterPro" id="IPR000795">
    <property type="entry name" value="T_Tr_GTP-bd_dom"/>
</dbReference>
<dbReference type="GO" id="GO:0005525">
    <property type="term" value="F:GTP binding"/>
    <property type="evidence" value="ECO:0007669"/>
    <property type="project" value="UniProtKB-KW"/>
</dbReference>
<dbReference type="PROSITE" id="PS51722">
    <property type="entry name" value="G_TR_2"/>
    <property type="match status" value="1"/>
</dbReference>
<comment type="similarity">
    <text evidence="2">Belongs to the TRAFAC class translation factor GTPase superfamily. Classic translation factor GTPase family. EF-Tu/EF-1A subfamily.</text>
</comment>
<dbReference type="AlphaFoldDB" id="A0AAD3DGD4"/>
<evidence type="ECO:0000256" key="5">
    <source>
        <dbReference type="SAM" id="MobiDB-lite"/>
    </source>
</evidence>
<organism evidence="7 8">
    <name type="scientific">Astrephomene gubernaculifera</name>
    <dbReference type="NCBI Taxonomy" id="47775"/>
    <lineage>
        <taxon>Eukaryota</taxon>
        <taxon>Viridiplantae</taxon>
        <taxon>Chlorophyta</taxon>
        <taxon>core chlorophytes</taxon>
        <taxon>Chlorophyceae</taxon>
        <taxon>CS clade</taxon>
        <taxon>Chlamydomonadales</taxon>
        <taxon>Astrephomenaceae</taxon>
        <taxon>Astrephomene</taxon>
    </lineage>
</organism>
<feature type="region of interest" description="Disordered" evidence="5">
    <location>
        <begin position="373"/>
        <end position="403"/>
    </location>
</feature>
<dbReference type="SUPFAM" id="SSF50465">
    <property type="entry name" value="EF-Tu/eEF-1alpha/eIF2-gamma C-terminal domain"/>
    <property type="match status" value="1"/>
</dbReference>
<evidence type="ECO:0000256" key="4">
    <source>
        <dbReference type="ARBA" id="ARBA00023134"/>
    </source>
</evidence>
<keyword evidence="4" id="KW-0342">GTP-binding</keyword>
<evidence type="ECO:0000256" key="1">
    <source>
        <dbReference type="ARBA" id="ARBA00003982"/>
    </source>
</evidence>
<evidence type="ECO:0000256" key="3">
    <source>
        <dbReference type="ARBA" id="ARBA00022741"/>
    </source>
</evidence>
<gene>
    <name evidence="7" type="ORF">Agub_g835</name>
</gene>
<dbReference type="InterPro" id="IPR054696">
    <property type="entry name" value="GTP-eEF1A_C"/>
</dbReference>
<feature type="compositionally biased region" description="Gly residues" evidence="5">
    <location>
        <begin position="388"/>
        <end position="403"/>
    </location>
</feature>
<dbReference type="Proteomes" id="UP001054857">
    <property type="component" value="Unassembled WGS sequence"/>
</dbReference>
<dbReference type="InterPro" id="IPR009001">
    <property type="entry name" value="Transl_elong_EF1A/Init_IF2_C"/>
</dbReference>
<dbReference type="GO" id="GO:0003924">
    <property type="term" value="F:GTPase activity"/>
    <property type="evidence" value="ECO:0007669"/>
    <property type="project" value="InterPro"/>
</dbReference>
<evidence type="ECO:0000313" key="8">
    <source>
        <dbReference type="Proteomes" id="UP001054857"/>
    </source>
</evidence>
<comment type="caution">
    <text evidence="7">The sequence shown here is derived from an EMBL/GenBank/DDBJ whole genome shotgun (WGS) entry which is preliminary data.</text>
</comment>
<comment type="function">
    <text evidence="1">This protein promotes the GTP-dependent binding of aminoacyl-tRNA to the A-site of ribosomes during protein biosynthesis.</text>
</comment>
<dbReference type="PANTHER" id="PTHR23115">
    <property type="entry name" value="TRANSLATION FACTOR"/>
    <property type="match status" value="1"/>
</dbReference>
<dbReference type="InterPro" id="IPR050100">
    <property type="entry name" value="TRAFAC_GTPase_members"/>
</dbReference>
<feature type="region of interest" description="Disordered" evidence="5">
    <location>
        <begin position="87"/>
        <end position="116"/>
    </location>
</feature>
<dbReference type="Pfam" id="PF00009">
    <property type="entry name" value="GTP_EFTU"/>
    <property type="match status" value="1"/>
</dbReference>
<accession>A0AAD3DGD4</accession>
<keyword evidence="8" id="KW-1185">Reference proteome</keyword>
<feature type="compositionally biased region" description="Low complexity" evidence="5">
    <location>
        <begin position="373"/>
        <end position="387"/>
    </location>
</feature>
<feature type="domain" description="Tr-type G" evidence="6">
    <location>
        <begin position="8"/>
        <end position="287"/>
    </location>
</feature>
<proteinExistence type="inferred from homology"/>
<feature type="compositionally biased region" description="Low complexity" evidence="5">
    <location>
        <begin position="90"/>
        <end position="116"/>
    </location>
</feature>
<sequence length="646" mass="65936">MPMAESLPHHATVVFLGHHQSGKSTTAGHMVVNLGGHDKRTLERVERETSSRPVSRYSWVLDRQRLERERAMTVNLKLCRVVVPPTHIRTTPSPSAATMSTPTATDPASNTASSSPAAAAAAGSGVTAGPAAVALTLIDTPGHPDYLRNTIAGATQADVAVLLVDSRPAVLQSQLWQAQTRDLALLAANMVNQKALVVAINQLDAAYDAEGPGRGEERYAEAVRAVSELLKPHLKKRVEAITFVPVSGYMGDNLTEPSVARMPWWAGSTLLGAVLSAAAAAGAASASSSSSAAAATDMPLRLPVINIYKVGGIGTVPAGRLAAGRLRRGTPALLLPPGISAHVRSVESFHEPLLGAGGSSAASTAAASAAATGGMAAPSPSTLEAAQGGSGAGGGSSTAAAAGGGGVSAAGPAAVAGDFVGFAIKGVGVSQLRRGCVVSDAGDRPARLAASFTATVQIWRDPTSKREGKARAIRPGFTMVVHVHTAQVACRLEGIVKKLVSKADAADEALACLREGETAVVELRPLRPLVVEPYSQMPHMGKFVVRAAMREAWGAQVMAPVLVAVGRVESVKYVGDEEQSRAAAPNGDSNKADEREGKAAATQEAVEDGRGAGDAGSAVATGEAGERSSSPEEQAGGVETVVIDMT</sequence>
<reference evidence="7 8" key="1">
    <citation type="journal article" date="2021" name="Sci. Rep.">
        <title>Genome sequencing of the multicellular alga Astrephomene provides insights into convergent evolution of germ-soma differentiation.</title>
        <authorList>
            <person name="Yamashita S."/>
            <person name="Yamamoto K."/>
            <person name="Matsuzaki R."/>
            <person name="Suzuki S."/>
            <person name="Yamaguchi H."/>
            <person name="Hirooka S."/>
            <person name="Minakuchi Y."/>
            <person name="Miyagishima S."/>
            <person name="Kawachi M."/>
            <person name="Toyoda A."/>
            <person name="Nozaki H."/>
        </authorList>
    </citation>
    <scope>NUCLEOTIDE SEQUENCE [LARGE SCALE GENOMIC DNA]</scope>
    <source>
        <strain evidence="7 8">NIES-4017</strain>
    </source>
</reference>
<dbReference type="SUPFAM" id="SSF52540">
    <property type="entry name" value="P-loop containing nucleoside triphosphate hydrolases"/>
    <property type="match status" value="1"/>
</dbReference>
<dbReference type="Gene3D" id="2.40.30.10">
    <property type="entry name" value="Translation factors"/>
    <property type="match status" value="2"/>
</dbReference>
<evidence type="ECO:0000259" key="6">
    <source>
        <dbReference type="PROSITE" id="PS51722"/>
    </source>
</evidence>
<evidence type="ECO:0000256" key="2">
    <source>
        <dbReference type="ARBA" id="ARBA00007249"/>
    </source>
</evidence>
<evidence type="ECO:0000313" key="7">
    <source>
        <dbReference type="EMBL" id="GFR40262.1"/>
    </source>
</evidence>
<name>A0AAD3DGD4_9CHLO</name>
<protein>
    <recommendedName>
        <fullName evidence="6">Tr-type G domain-containing protein</fullName>
    </recommendedName>
</protein>
<dbReference type="InterPro" id="IPR009000">
    <property type="entry name" value="Transl_B-barrel_sf"/>
</dbReference>
<dbReference type="SUPFAM" id="SSF50447">
    <property type="entry name" value="Translation proteins"/>
    <property type="match status" value="1"/>
</dbReference>
<dbReference type="InterPro" id="IPR027417">
    <property type="entry name" value="P-loop_NTPase"/>
</dbReference>
<feature type="region of interest" description="Disordered" evidence="5">
    <location>
        <begin position="577"/>
        <end position="646"/>
    </location>
</feature>